<name>A0A0B1JRV5_ECOLX</name>
<organism evidence="1 3">
    <name type="scientific">Escherichia coli</name>
    <dbReference type="NCBI Taxonomy" id="562"/>
    <lineage>
        <taxon>Bacteria</taxon>
        <taxon>Pseudomonadati</taxon>
        <taxon>Pseudomonadota</taxon>
        <taxon>Gammaproteobacteria</taxon>
        <taxon>Enterobacterales</taxon>
        <taxon>Enterobacteriaceae</taxon>
        <taxon>Escherichia</taxon>
    </lineage>
</organism>
<evidence type="ECO:0000313" key="3">
    <source>
        <dbReference type="Proteomes" id="UP000037564"/>
    </source>
</evidence>
<dbReference type="EMBL" id="LGZN01000014">
    <property type="protein sequence ID" value="KNF71117.1"/>
    <property type="molecule type" value="Genomic_DNA"/>
</dbReference>
<dbReference type="AlphaFoldDB" id="A0A0B1JRV5"/>
<dbReference type="Pfam" id="PF10948">
    <property type="entry name" value="DUF2635"/>
    <property type="match status" value="1"/>
</dbReference>
<reference evidence="1 3" key="1">
    <citation type="submission" date="2015-07" db="EMBL/GenBank/DDBJ databases">
        <title>Genome sequences of 64 non-O157:H7 Shiga toxin-producing Escherichia coli strains.</title>
        <authorList>
            <person name="Gonzalez-Escalona N."/>
            <person name="Toro M."/>
            <person name="Timme R."/>
            <person name="Payne J."/>
        </authorList>
    </citation>
    <scope>NUCLEOTIDE SEQUENCE [LARGE SCALE GENOMIC DNA]</scope>
    <source>
        <strain evidence="1 3">CFSAN026843</strain>
    </source>
</reference>
<evidence type="ECO:0000313" key="2">
    <source>
        <dbReference type="EMBL" id="SQP82341.1"/>
    </source>
</evidence>
<proteinExistence type="predicted"/>
<gene>
    <name evidence="2" type="ORF">SAMEA3752557_02588</name>
    <name evidence="1" type="ORF">WR15_04865</name>
</gene>
<dbReference type="InterPro" id="IPR024400">
    <property type="entry name" value="DUF2635"/>
</dbReference>
<accession>A0A0B1JRV5</accession>
<dbReference type="EMBL" id="UCZA01000014">
    <property type="protein sequence ID" value="SQP82341.1"/>
    <property type="molecule type" value="Genomic_DNA"/>
</dbReference>
<reference evidence="2 4" key="2">
    <citation type="submission" date="2018-06" db="EMBL/GenBank/DDBJ databases">
        <authorList>
            <consortium name="Pathogen Informatics"/>
            <person name="Doyle S."/>
        </authorList>
    </citation>
    <scope>NUCLEOTIDE SEQUENCE [LARGE SCALE GENOMIC DNA]</scope>
    <source>
        <strain evidence="2 4">VREC0535</strain>
    </source>
</reference>
<sequence length="80" mass="9035">MNKMKVKAAPGMKFPMEDNARKYITTEAVTVENTAYYRRAVQDGDLILVKDEPETTVTAEQDAVQVKAKAKREKQVDSDE</sequence>
<evidence type="ECO:0000313" key="1">
    <source>
        <dbReference type="EMBL" id="KNF71117.1"/>
    </source>
</evidence>
<protein>
    <recommendedName>
        <fullName evidence="5">DUF2635 domain-containing protein</fullName>
    </recommendedName>
</protein>
<dbReference type="Proteomes" id="UP000250671">
    <property type="component" value="Unassembled WGS sequence"/>
</dbReference>
<dbReference type="Proteomes" id="UP000037564">
    <property type="component" value="Unassembled WGS sequence"/>
</dbReference>
<evidence type="ECO:0008006" key="5">
    <source>
        <dbReference type="Google" id="ProtNLM"/>
    </source>
</evidence>
<dbReference type="PATRIC" id="fig|562.7396.peg.779"/>
<evidence type="ECO:0000313" key="4">
    <source>
        <dbReference type="Proteomes" id="UP000250671"/>
    </source>
</evidence>